<reference evidence="1" key="1">
    <citation type="submission" date="2020-02" db="EMBL/GenBank/DDBJ databases">
        <authorList>
            <person name="Palmer J.M."/>
        </authorList>
    </citation>
    <scope>NUCLEOTIDE SEQUENCE</scope>
    <source>
        <strain evidence="1">EPUS1.4</strain>
        <tissue evidence="1">Thallus</tissue>
    </source>
</reference>
<accession>A0A8H7E3U6</accession>
<proteinExistence type="predicted"/>
<dbReference type="OrthoDB" id="4119994at2759"/>
<dbReference type="EMBL" id="JAACFV010000105">
    <property type="protein sequence ID" value="KAF7505616.1"/>
    <property type="molecule type" value="Genomic_DNA"/>
</dbReference>
<dbReference type="AlphaFoldDB" id="A0A8H7E3U6"/>
<sequence length="590" mass="66484">MAEDNNTIAAAALAVALVALLSTVGQLLQQYFGTADGFRKCQDSVVGPWAKRTRLRFRWSEFRFETLFTVPHIMLQRTVWVSSEMPECPYPDGGWIFGRAEHQAGADEVNLLISGRAAASPELVTWLRFLRAIQWNHKRMLFKLSRVTQSGGEKNDLKLAEYENRNLTMPLVKFEERSWDFMPPDVVKPYARINIGDLGILARRLGMEWDRFEPSDGILRAQGNGYTLTSVLVRSVGTMVEINEILSSATQSAPLPWSTPVIPEHVERKMLLIPCAAADKMAFGILPGVNSGFLHRDFDVSSLDRIPALLRYFTRNEGLVAAFTSVYWQQAGWCPGVSDLLSIIAPMMYRPELGILGVPSPDNGLLFHGVTAASAAFIEFKNCLGDLIRRTDASRMSSVVWVHEKVSALSAASDEWTNEIDLLARYWVDGSRRSVSTPPQEEIYRAYQTSTSLLWDIPKLAGSEEVPRSPSYFSLIAYHLRHMFDHQNITPLYNTGPQQVLHYGHPNHPYPQSLTSESALWAQRMKVYFQRLPDLVSNMEQDGLGNKEQIMSGWVLMMFRGMCWSRCHVLISGKTIPIQYCGSQLPVYLG</sequence>
<keyword evidence="2" id="KW-1185">Reference proteome</keyword>
<dbReference type="Proteomes" id="UP000606974">
    <property type="component" value="Unassembled WGS sequence"/>
</dbReference>
<evidence type="ECO:0000313" key="1">
    <source>
        <dbReference type="EMBL" id="KAF7505616.1"/>
    </source>
</evidence>
<comment type="caution">
    <text evidence="1">The sequence shown here is derived from an EMBL/GenBank/DDBJ whole genome shotgun (WGS) entry which is preliminary data.</text>
</comment>
<organism evidence="1 2">
    <name type="scientific">Endocarpon pusillum</name>
    <dbReference type="NCBI Taxonomy" id="364733"/>
    <lineage>
        <taxon>Eukaryota</taxon>
        <taxon>Fungi</taxon>
        <taxon>Dikarya</taxon>
        <taxon>Ascomycota</taxon>
        <taxon>Pezizomycotina</taxon>
        <taxon>Eurotiomycetes</taxon>
        <taxon>Chaetothyriomycetidae</taxon>
        <taxon>Verrucariales</taxon>
        <taxon>Verrucariaceae</taxon>
        <taxon>Endocarpon</taxon>
    </lineage>
</organism>
<evidence type="ECO:0000313" key="2">
    <source>
        <dbReference type="Proteomes" id="UP000606974"/>
    </source>
</evidence>
<name>A0A8H7E3U6_9EURO</name>
<gene>
    <name evidence="1" type="ORF">GJ744_000625</name>
</gene>
<protein>
    <submittedName>
        <fullName evidence="1">Uncharacterized protein</fullName>
    </submittedName>
</protein>